<dbReference type="Gene3D" id="3.90.1430.10">
    <property type="entry name" value="Yeast translation eEF2 (G' domain)"/>
    <property type="match status" value="1"/>
</dbReference>
<evidence type="ECO:0000256" key="10">
    <source>
        <dbReference type="ARBA" id="ARBA00048548"/>
    </source>
</evidence>
<evidence type="ECO:0000256" key="12">
    <source>
        <dbReference type="ARBA" id="ARBA00081809"/>
    </source>
</evidence>
<evidence type="ECO:0000256" key="7">
    <source>
        <dbReference type="ARBA" id="ARBA00022917"/>
    </source>
</evidence>
<dbReference type="InterPro" id="IPR035647">
    <property type="entry name" value="EFG_III/V"/>
</dbReference>
<dbReference type="PANTHER" id="PTHR42908:SF3">
    <property type="entry name" value="ELONGATION FACTOR-LIKE GTPASE 1"/>
    <property type="match status" value="1"/>
</dbReference>
<feature type="region of interest" description="Disordered" evidence="13">
    <location>
        <begin position="840"/>
        <end position="866"/>
    </location>
</feature>
<keyword evidence="16" id="KW-1185">Reference proteome</keyword>
<keyword evidence="3" id="KW-0963">Cytoplasm</keyword>
<dbReference type="InterPro" id="IPR005225">
    <property type="entry name" value="Small_GTP-bd"/>
</dbReference>
<evidence type="ECO:0000259" key="14">
    <source>
        <dbReference type="PROSITE" id="PS51722"/>
    </source>
</evidence>
<dbReference type="GO" id="GO:0005525">
    <property type="term" value="F:GTP binding"/>
    <property type="evidence" value="ECO:0007669"/>
    <property type="project" value="UniProtKB-KW"/>
</dbReference>
<evidence type="ECO:0000256" key="5">
    <source>
        <dbReference type="ARBA" id="ARBA00022741"/>
    </source>
</evidence>
<dbReference type="InterPro" id="IPR000640">
    <property type="entry name" value="EFG_V-like"/>
</dbReference>
<comment type="subcellular location">
    <subcellularLocation>
        <location evidence="1">Cytoplasm</location>
    </subcellularLocation>
</comment>
<gene>
    <name evidence="15" type="ORF">BCV69DRAFT_285066</name>
</gene>
<evidence type="ECO:0000256" key="1">
    <source>
        <dbReference type="ARBA" id="ARBA00004496"/>
    </source>
</evidence>
<dbReference type="EMBL" id="KZ819336">
    <property type="protein sequence ID" value="PWN18437.1"/>
    <property type="molecule type" value="Genomic_DNA"/>
</dbReference>
<name>A0A316TZA2_9BASI</name>
<dbReference type="PRINTS" id="PR00315">
    <property type="entry name" value="ELONGATNFCT"/>
</dbReference>
<dbReference type="GO" id="GO:0042256">
    <property type="term" value="P:cytosolic ribosome assembly"/>
    <property type="evidence" value="ECO:0007669"/>
    <property type="project" value="TreeGrafter"/>
</dbReference>
<dbReference type="STRING" id="1684307.A0A316TZA2"/>
<dbReference type="SUPFAM" id="SSF52540">
    <property type="entry name" value="P-loop containing nucleoside triphosphate hydrolases"/>
    <property type="match status" value="1"/>
</dbReference>
<dbReference type="CDD" id="cd01681">
    <property type="entry name" value="aeEF2_snRNP_like_IV"/>
    <property type="match status" value="1"/>
</dbReference>
<evidence type="ECO:0000256" key="8">
    <source>
        <dbReference type="ARBA" id="ARBA00023134"/>
    </source>
</evidence>
<dbReference type="PANTHER" id="PTHR42908">
    <property type="entry name" value="TRANSLATION ELONGATION FACTOR-RELATED"/>
    <property type="match status" value="1"/>
</dbReference>
<dbReference type="SUPFAM" id="SSF54980">
    <property type="entry name" value="EF-G C-terminal domain-like"/>
    <property type="match status" value="2"/>
</dbReference>
<evidence type="ECO:0000256" key="4">
    <source>
        <dbReference type="ARBA" id="ARBA00022517"/>
    </source>
</evidence>
<dbReference type="InterPro" id="IPR056752">
    <property type="entry name" value="EFL1"/>
</dbReference>
<keyword evidence="7" id="KW-0648">Protein biosynthesis</keyword>
<dbReference type="GO" id="GO:0005829">
    <property type="term" value="C:cytosol"/>
    <property type="evidence" value="ECO:0007669"/>
    <property type="project" value="TreeGrafter"/>
</dbReference>
<feature type="compositionally biased region" description="Low complexity" evidence="13">
    <location>
        <begin position="852"/>
        <end position="866"/>
    </location>
</feature>
<dbReference type="Gene3D" id="3.30.230.10">
    <property type="match status" value="1"/>
</dbReference>
<dbReference type="InterPro" id="IPR020568">
    <property type="entry name" value="Ribosomal_Su5_D2-typ_SF"/>
</dbReference>
<keyword evidence="4" id="KW-0690">Ribosome biogenesis</keyword>
<evidence type="ECO:0000256" key="11">
    <source>
        <dbReference type="ARBA" id="ARBA00068031"/>
    </source>
</evidence>
<keyword evidence="6" id="KW-0378">Hydrolase</keyword>
<dbReference type="Proteomes" id="UP000245942">
    <property type="component" value="Unassembled WGS sequence"/>
</dbReference>
<dbReference type="AlphaFoldDB" id="A0A316TZA2"/>
<dbReference type="CDD" id="cd04096">
    <property type="entry name" value="eEF2_snRNP_like_C"/>
    <property type="match status" value="1"/>
</dbReference>
<keyword evidence="5" id="KW-0547">Nucleotide-binding</keyword>
<dbReference type="FunFam" id="3.40.50.300:FF:000746">
    <property type="entry name" value="Ribosome assembly protein 1"/>
    <property type="match status" value="1"/>
</dbReference>
<dbReference type="OrthoDB" id="364892at2759"/>
<dbReference type="Gene3D" id="3.30.70.870">
    <property type="entry name" value="Elongation Factor G (Translational Gtpase), domain 3"/>
    <property type="match status" value="1"/>
</dbReference>
<dbReference type="InterPro" id="IPR009000">
    <property type="entry name" value="Transl_B-barrel_sf"/>
</dbReference>
<dbReference type="Gene3D" id="2.40.30.10">
    <property type="entry name" value="Translation factors"/>
    <property type="match status" value="1"/>
</dbReference>
<dbReference type="Pfam" id="PF00009">
    <property type="entry name" value="GTP_EFTU"/>
    <property type="match status" value="1"/>
</dbReference>
<dbReference type="Gene3D" id="3.40.50.300">
    <property type="entry name" value="P-loop containing nucleotide triphosphate hydrolases"/>
    <property type="match status" value="1"/>
</dbReference>
<dbReference type="FunFam" id="3.30.70.240:FF:000006">
    <property type="entry name" value="Elongation factor like GTPase 1"/>
    <property type="match status" value="1"/>
</dbReference>
<dbReference type="Pfam" id="PF25118">
    <property type="entry name" value="EFL1"/>
    <property type="match status" value="1"/>
</dbReference>
<dbReference type="GO" id="GO:1990904">
    <property type="term" value="C:ribonucleoprotein complex"/>
    <property type="evidence" value="ECO:0007669"/>
    <property type="project" value="TreeGrafter"/>
</dbReference>
<evidence type="ECO:0000256" key="9">
    <source>
        <dbReference type="ARBA" id="ARBA00024731"/>
    </source>
</evidence>
<dbReference type="GO" id="GO:0003924">
    <property type="term" value="F:GTPase activity"/>
    <property type="evidence" value="ECO:0007669"/>
    <property type="project" value="InterPro"/>
</dbReference>
<dbReference type="InterPro" id="IPR041095">
    <property type="entry name" value="EFG_II"/>
</dbReference>
<dbReference type="GeneID" id="37014994"/>
<dbReference type="SUPFAM" id="SSF50447">
    <property type="entry name" value="Translation proteins"/>
    <property type="match status" value="1"/>
</dbReference>
<sequence length="1206" mass="131196">MSTTLALTLMGHVDHGKSSYADSLLASNGLISQRQAGKIRYLDSREDEQERGITIESSGIRLGFKMRRKGEDGQPGPVQDWTLNLIDTPGHIDFSSEVSTSSRLVDGCLILVDALEGVCTQTINVLRQAWIDRLKPILVLNKVDRLAVEVRMTAHEAEAQLQRVIEQANATLAGFWAEERMQEEEKEREAAEAKGEEFTAKVEVDGEEADAELYFDPARGNVIFASSMYGFAFRLHSFSHLYSTKLGLPEEKFRTFLWGDWYFDAKGKRMLNRKQASKLWGEGRLGPTACQQFVIDNLWRVFEKTVIERDQAAIEKIVSTLSLPINARDLKTPDSHALLSSILSAWLPLAPCTFSTIVDQIPPPPVAQGRRVPRILDPTGSIWKTDLSRFYADKIGLERPQGRNAVEKDLFSANRNEEAWRVGVISKMFAVAKDDLPTDAGKANGNAKEEGEQQRGDVRNLSVEERRRRAREAREKQQAARNGGETLQQDKEAVEQASTGGAKKDAAVDSVTMPVELSKPLSVGGVNEVPATDLGTAPAVPIEATYERPPTMAAPEPVQASKVETSAEDEESSEVLLAFVRVYSGSLSGSTSAASSPYFLLLPKYNPSLGPTHASNTKHIKRIHIQSLYVIMGKELVKVDKVQAGEICAVRGLEGVVGRMGTIVALPESTIIPNDESKLISDSAPGLVNLTGGAGLAAPIVRVALEPDNPADMSKLIEGLRLLNQSDPCVQTLVQETGEHVIVTAGELHLERCLKDLRERFAKVPISASKPLVPFRETAIRVGEMAQPRFGEEGEARGTVNVSVANGIVKLKLRAKPLPLAVTELLEANTSTIRSMLEKRGVARGGEEDTSSDVASASGSSGTASKTVPASQLFTTLASLLHKAGSSARVWEQEWKDESLVDRIWSFGPRRVGPNLLFGPQEGLAAGRGLKARLAAKVGAGSGLPTPAVVPSTSDEDTASLTSALAKASLEQNGDEAGEATASATKSLSWSANDLLESLDTGFQIATLQGPLCAEPVRGLAYFIESLTVDSAAAVKANLRLSQVTGSLISSIREACRNGLLDWSPRLMMAMYECDIQAAPDVLGKVHAVLNKRRGKVTSEEMRDGTTYFTIGASLPVVESFGFADEVRKRTSGAASPQLIFRGFELFDLDPFWVPRTEEELEDLGEKGERENVAKKYMDGVRRRKGMHVDQRMVEAAEKQRNLKSN</sequence>
<dbReference type="RefSeq" id="XP_025345597.1">
    <property type="nucleotide sequence ID" value="XM_025493260.1"/>
</dbReference>
<proteinExistence type="predicted"/>
<evidence type="ECO:0000256" key="2">
    <source>
        <dbReference type="ARBA" id="ARBA00017891"/>
    </source>
</evidence>
<dbReference type="PROSITE" id="PS00301">
    <property type="entry name" value="G_TR_1"/>
    <property type="match status" value="1"/>
</dbReference>
<dbReference type="InterPro" id="IPR031157">
    <property type="entry name" value="G_TR_CS"/>
</dbReference>
<dbReference type="InterPro" id="IPR014721">
    <property type="entry name" value="Ribsml_uS5_D2-typ_fold_subgr"/>
</dbReference>
<organism evidence="15 16">
    <name type="scientific">Pseudomicrostroma glucosiphilum</name>
    <dbReference type="NCBI Taxonomy" id="1684307"/>
    <lineage>
        <taxon>Eukaryota</taxon>
        <taxon>Fungi</taxon>
        <taxon>Dikarya</taxon>
        <taxon>Basidiomycota</taxon>
        <taxon>Ustilaginomycotina</taxon>
        <taxon>Exobasidiomycetes</taxon>
        <taxon>Microstromatales</taxon>
        <taxon>Microstromatales incertae sedis</taxon>
        <taxon>Pseudomicrostroma</taxon>
    </lineage>
</organism>
<evidence type="ECO:0000313" key="16">
    <source>
        <dbReference type="Proteomes" id="UP000245942"/>
    </source>
</evidence>
<dbReference type="SUPFAM" id="SSF54211">
    <property type="entry name" value="Ribosomal protein S5 domain 2-like"/>
    <property type="match status" value="1"/>
</dbReference>
<dbReference type="NCBIfam" id="TIGR00231">
    <property type="entry name" value="small_GTP"/>
    <property type="match status" value="1"/>
</dbReference>
<dbReference type="FunFam" id="3.30.70.870:FF:000002">
    <property type="entry name" value="Translation elongation factor 2"/>
    <property type="match status" value="1"/>
</dbReference>
<keyword evidence="8" id="KW-0342">GTP-binding</keyword>
<dbReference type="PROSITE" id="PS51722">
    <property type="entry name" value="G_TR_2"/>
    <property type="match status" value="1"/>
</dbReference>
<dbReference type="InterPro" id="IPR027417">
    <property type="entry name" value="P-loop_NTPase"/>
</dbReference>
<dbReference type="SMART" id="SM00838">
    <property type="entry name" value="EFG_C"/>
    <property type="match status" value="1"/>
</dbReference>
<feature type="compositionally biased region" description="Basic and acidic residues" evidence="13">
    <location>
        <begin position="447"/>
        <end position="478"/>
    </location>
</feature>
<protein>
    <recommendedName>
        <fullName evidence="2">Elongation factor 2</fullName>
    </recommendedName>
    <alternativeName>
        <fullName evidence="12">Elongation factor-like 1</fullName>
    </alternativeName>
    <alternativeName>
        <fullName evidence="11">Ribosome assembly protein 1</fullName>
    </alternativeName>
</protein>
<comment type="catalytic activity">
    <reaction evidence="10">
        <text>GTP + H2O = GDP + phosphate + H(+)</text>
        <dbReference type="Rhea" id="RHEA:19669"/>
        <dbReference type="ChEBI" id="CHEBI:15377"/>
        <dbReference type="ChEBI" id="CHEBI:15378"/>
        <dbReference type="ChEBI" id="CHEBI:37565"/>
        <dbReference type="ChEBI" id="CHEBI:43474"/>
        <dbReference type="ChEBI" id="CHEBI:58189"/>
    </reaction>
</comment>
<evidence type="ECO:0000256" key="6">
    <source>
        <dbReference type="ARBA" id="ARBA00022801"/>
    </source>
</evidence>
<dbReference type="Pfam" id="PF00679">
    <property type="entry name" value="EFG_C"/>
    <property type="match status" value="1"/>
</dbReference>
<dbReference type="GO" id="GO:0006412">
    <property type="term" value="P:translation"/>
    <property type="evidence" value="ECO:0007669"/>
    <property type="project" value="UniProtKB-KW"/>
</dbReference>
<dbReference type="Gene3D" id="3.30.70.240">
    <property type="match status" value="1"/>
</dbReference>
<evidence type="ECO:0000313" key="15">
    <source>
        <dbReference type="EMBL" id="PWN18437.1"/>
    </source>
</evidence>
<comment type="function">
    <text evidence="9">Catalyzes the GTP-dependent ribosomal translocation step during translation elongation. During this step, the ribosome changes from the pre-translocational (PRE) to the post-translocational (POST) state as the newly formed A-site-bound peptidyl-tRNA and P-site-bound deacylated tRNA move to the P and E sites, respectively. Catalyzes the coordinated movement of the two tRNA molecules, the mRNA and conformational changes in the ribosome.</text>
</comment>
<dbReference type="Pfam" id="PF14492">
    <property type="entry name" value="EFG_III"/>
    <property type="match status" value="1"/>
</dbReference>
<dbReference type="CDD" id="cd16261">
    <property type="entry name" value="EF2_snRNP_III"/>
    <property type="match status" value="1"/>
</dbReference>
<dbReference type="InterPro" id="IPR000795">
    <property type="entry name" value="T_Tr_GTP-bd_dom"/>
</dbReference>
<dbReference type="GO" id="GO:0043022">
    <property type="term" value="F:ribosome binding"/>
    <property type="evidence" value="ECO:0007669"/>
    <property type="project" value="TreeGrafter"/>
</dbReference>
<evidence type="ECO:0000256" key="13">
    <source>
        <dbReference type="SAM" id="MobiDB-lite"/>
    </source>
</evidence>
<evidence type="ECO:0000256" key="3">
    <source>
        <dbReference type="ARBA" id="ARBA00022490"/>
    </source>
</evidence>
<feature type="region of interest" description="Disordered" evidence="13">
    <location>
        <begin position="436"/>
        <end position="507"/>
    </location>
</feature>
<feature type="domain" description="Tr-type G" evidence="14">
    <location>
        <begin position="2"/>
        <end position="253"/>
    </location>
</feature>
<accession>A0A316TZA2</accession>
<reference evidence="15 16" key="1">
    <citation type="journal article" date="2018" name="Mol. Biol. Evol.">
        <title>Broad Genomic Sampling Reveals a Smut Pathogenic Ancestry of the Fungal Clade Ustilaginomycotina.</title>
        <authorList>
            <person name="Kijpornyongpan T."/>
            <person name="Mondo S.J."/>
            <person name="Barry K."/>
            <person name="Sandor L."/>
            <person name="Lee J."/>
            <person name="Lipzen A."/>
            <person name="Pangilinan J."/>
            <person name="LaButti K."/>
            <person name="Hainaut M."/>
            <person name="Henrissat B."/>
            <person name="Grigoriev I.V."/>
            <person name="Spatafora J.W."/>
            <person name="Aime M.C."/>
        </authorList>
    </citation>
    <scope>NUCLEOTIDE SEQUENCE [LARGE SCALE GENOMIC DNA]</scope>
    <source>
        <strain evidence="15 16">MCA 4718</strain>
    </source>
</reference>